<sequence length="122" mass="14170">MLRWITNKRNCCYFRKTKFICSVPAGSSKEESFVLSPETVEKLPPDSERTWAARGKRLGKGGYPSFPFEIGTQFVKKRSFFDKLRGKLRAFPFLFIKKFLQTKPQKSRCESKSAGRKKSFTK</sequence>
<dbReference type="Proteomes" id="UP000823918">
    <property type="component" value="Unassembled WGS sequence"/>
</dbReference>
<gene>
    <name evidence="1" type="ORF">H9698_00740</name>
</gene>
<evidence type="ECO:0000313" key="1">
    <source>
        <dbReference type="EMBL" id="HJC71307.1"/>
    </source>
</evidence>
<dbReference type="AlphaFoldDB" id="A0A9D2TK02"/>
<reference evidence="1" key="2">
    <citation type="submission" date="2021-04" db="EMBL/GenBank/DDBJ databases">
        <authorList>
            <person name="Gilroy R."/>
        </authorList>
    </citation>
    <scope>NUCLEOTIDE SEQUENCE</scope>
    <source>
        <strain evidence="1">5933</strain>
    </source>
</reference>
<accession>A0A9D2TK02</accession>
<dbReference type="EMBL" id="DWWA01000007">
    <property type="protein sequence ID" value="HJC71307.1"/>
    <property type="molecule type" value="Genomic_DNA"/>
</dbReference>
<reference evidence="1" key="1">
    <citation type="journal article" date="2021" name="PeerJ">
        <title>Extensive microbial diversity within the chicken gut microbiome revealed by metagenomics and culture.</title>
        <authorList>
            <person name="Gilroy R."/>
            <person name="Ravi A."/>
            <person name="Getino M."/>
            <person name="Pursley I."/>
            <person name="Horton D.L."/>
            <person name="Alikhan N.F."/>
            <person name="Baker D."/>
            <person name="Gharbi K."/>
            <person name="Hall N."/>
            <person name="Watson M."/>
            <person name="Adriaenssens E.M."/>
            <person name="Foster-Nyarko E."/>
            <person name="Jarju S."/>
            <person name="Secka A."/>
            <person name="Antonio M."/>
            <person name="Oren A."/>
            <person name="Chaudhuri R.R."/>
            <person name="La Ragione R."/>
            <person name="Hildebrand F."/>
            <person name="Pallen M.J."/>
        </authorList>
    </citation>
    <scope>NUCLEOTIDE SEQUENCE</scope>
    <source>
        <strain evidence="1">5933</strain>
    </source>
</reference>
<organism evidence="1 2">
    <name type="scientific">Candidatus Ruthenibacterium merdavium</name>
    <dbReference type="NCBI Taxonomy" id="2838752"/>
    <lineage>
        <taxon>Bacteria</taxon>
        <taxon>Bacillati</taxon>
        <taxon>Bacillota</taxon>
        <taxon>Clostridia</taxon>
        <taxon>Eubacteriales</taxon>
        <taxon>Oscillospiraceae</taxon>
        <taxon>Ruthenibacterium</taxon>
    </lineage>
</organism>
<name>A0A9D2TK02_9FIRM</name>
<comment type="caution">
    <text evidence="1">The sequence shown here is derived from an EMBL/GenBank/DDBJ whole genome shotgun (WGS) entry which is preliminary data.</text>
</comment>
<protein>
    <submittedName>
        <fullName evidence="1">Uncharacterized protein</fullName>
    </submittedName>
</protein>
<proteinExistence type="predicted"/>
<evidence type="ECO:0000313" key="2">
    <source>
        <dbReference type="Proteomes" id="UP000823918"/>
    </source>
</evidence>